<evidence type="ECO:0000313" key="4">
    <source>
        <dbReference type="Proteomes" id="UP000317344"/>
    </source>
</evidence>
<dbReference type="InterPro" id="IPR014914">
    <property type="entry name" value="RES_dom"/>
</dbReference>
<reference evidence="3 4" key="2">
    <citation type="submission" date="2019-07" db="EMBL/GenBank/DDBJ databases">
        <authorList>
            <person name="Huang Y."/>
        </authorList>
    </citation>
    <scope>NUCLEOTIDE SEQUENCE [LARGE SCALE GENOMIC DNA]</scope>
    <source>
        <strain evidence="3 4">HY188</strain>
    </source>
</reference>
<evidence type="ECO:0000313" key="3">
    <source>
        <dbReference type="EMBL" id="QDQ99208.1"/>
    </source>
</evidence>
<dbReference type="EMBL" id="CP041765">
    <property type="protein sequence ID" value="QDQ99208.1"/>
    <property type="molecule type" value="Genomic_DNA"/>
</dbReference>
<feature type="region of interest" description="Disordered" evidence="1">
    <location>
        <begin position="19"/>
        <end position="217"/>
    </location>
</feature>
<organism evidence="3 4">
    <name type="scientific">Tomitella fengzijianii</name>
    <dbReference type="NCBI Taxonomy" id="2597660"/>
    <lineage>
        <taxon>Bacteria</taxon>
        <taxon>Bacillati</taxon>
        <taxon>Actinomycetota</taxon>
        <taxon>Actinomycetes</taxon>
        <taxon>Mycobacteriales</taxon>
        <taxon>Tomitella</taxon>
    </lineage>
</organism>
<feature type="compositionally biased region" description="Low complexity" evidence="1">
    <location>
        <begin position="142"/>
        <end position="151"/>
    </location>
</feature>
<proteinExistence type="predicted"/>
<feature type="compositionally biased region" description="Basic residues" evidence="1">
    <location>
        <begin position="192"/>
        <end position="217"/>
    </location>
</feature>
<dbReference type="Pfam" id="PF08808">
    <property type="entry name" value="RES"/>
    <property type="match status" value="1"/>
</dbReference>
<sequence>MRYDGAYWPHDRVRVMMRPRRKRTAGESGLLAEVDDGGQRRCGTGAPGTGGSDSGRPGGGRRGGPRADPPQCGRARLRDPLRPSHRRVTGACPRGPGAAEPLRRARRRVRAAHLGAGGGPARVARGRTPQCRRRGPRRGEAARPAPRQPAAVSGIPVHGRRHPPGDRRSSVARRSARLARGRVDRMAPGPHHTARRRAARRRPRRRRTSPRRGRGVLRRVLVSSSSRRNPGIGAEDASAIPAPPAPFLPRAELLPRGHRLYRVHSSVRTVAEFNPGHGSRTRFAFFGDPVVPVLYAADTAEAALAESLLHDVPAAGGLLPYSAYRDKVMGLVEVRRRLRLASLRGLGLRRLGIEARHVTDTAASEYPRTVAWAQAAHAAGFDGVAWTSRKCNDARAVVLFGDRCAGALRQDPSFGRMFQSGPGLDWLIEVCSPLRVDVLPPSGR</sequence>
<evidence type="ECO:0000259" key="2">
    <source>
        <dbReference type="SMART" id="SM00953"/>
    </source>
</evidence>
<name>A0A516X821_9ACTN</name>
<feature type="compositionally biased region" description="Basic residues" evidence="1">
    <location>
        <begin position="170"/>
        <end position="180"/>
    </location>
</feature>
<dbReference type="Proteomes" id="UP000317344">
    <property type="component" value="Chromosome"/>
</dbReference>
<gene>
    <name evidence="3" type="ORF">FO059_09320</name>
</gene>
<protein>
    <recommendedName>
        <fullName evidence="2">RES domain-containing protein</fullName>
    </recommendedName>
</protein>
<reference evidence="3 4" key="1">
    <citation type="submission" date="2019-07" db="EMBL/GenBank/DDBJ databases">
        <title>Tomitella cavernea sp. nov., an actinomycete isolated from soil.</title>
        <authorList>
            <person name="Cheng J."/>
        </authorList>
    </citation>
    <scope>NUCLEOTIDE SEQUENCE [LARGE SCALE GENOMIC DNA]</scope>
    <source>
        <strain evidence="3 4">HY188</strain>
    </source>
</reference>
<dbReference type="AlphaFoldDB" id="A0A516X821"/>
<keyword evidence="4" id="KW-1185">Reference proteome</keyword>
<dbReference type="SMART" id="SM00953">
    <property type="entry name" value="RES"/>
    <property type="match status" value="1"/>
</dbReference>
<feature type="domain" description="RES" evidence="2">
    <location>
        <begin position="275"/>
        <end position="411"/>
    </location>
</feature>
<dbReference type="KEGG" id="toy:FO059_09320"/>
<accession>A0A516X821</accession>
<dbReference type="OrthoDB" id="3786493at2"/>
<evidence type="ECO:0000256" key="1">
    <source>
        <dbReference type="SAM" id="MobiDB-lite"/>
    </source>
</evidence>
<feature type="compositionally biased region" description="Gly residues" evidence="1">
    <location>
        <begin position="45"/>
        <end position="62"/>
    </location>
</feature>